<proteinExistence type="predicted"/>
<gene>
    <name evidence="1" type="ORF">ACH46_06145</name>
</gene>
<accession>A0A0N9MN57</accession>
<dbReference type="STRING" id="1136941.ACH46_06145"/>
<organism evidence="1 2">
    <name type="scientific">Gordonia phthalatica</name>
    <dbReference type="NCBI Taxonomy" id="1136941"/>
    <lineage>
        <taxon>Bacteria</taxon>
        <taxon>Bacillati</taxon>
        <taxon>Actinomycetota</taxon>
        <taxon>Actinomycetes</taxon>
        <taxon>Mycobacteriales</taxon>
        <taxon>Gordoniaceae</taxon>
        <taxon>Gordonia</taxon>
    </lineage>
</organism>
<dbReference type="KEGG" id="goq:ACH46_06145"/>
<sequence>MIDDADFNFRRLPGGARLPFTFAEIAPLNEWDYAHFLGVDGTGGGGHNHGSMIPNATRFGADVDSLPRLQSVQNSALRRHTMTRFDEDRGTFLIRGLAIVGDIFTVVDVVVDTLAIPVSIYPVNGDFVRRNDYRGLDAGPAPLDLRSSRTGF</sequence>
<dbReference type="RefSeq" id="WP_062392137.1">
    <property type="nucleotide sequence ID" value="NZ_CP011853.1"/>
</dbReference>
<evidence type="ECO:0000313" key="1">
    <source>
        <dbReference type="EMBL" id="ALG84163.1"/>
    </source>
</evidence>
<dbReference type="Proteomes" id="UP000063789">
    <property type="component" value="Chromosome"/>
</dbReference>
<protein>
    <submittedName>
        <fullName evidence="1">Uncharacterized protein</fullName>
    </submittedName>
</protein>
<name>A0A0N9MN57_9ACTN</name>
<dbReference type="EMBL" id="CP011853">
    <property type="protein sequence ID" value="ALG84163.1"/>
    <property type="molecule type" value="Genomic_DNA"/>
</dbReference>
<reference evidence="2" key="1">
    <citation type="submission" date="2015-06" db="EMBL/GenBank/DDBJ databases">
        <title>Complete genome sequence and metabolic analysis of phthalate degradation pathway in Gordonia sp. QH-11.</title>
        <authorList>
            <person name="Jin D."/>
            <person name="Kong X."/>
            <person name="Bai Z."/>
        </authorList>
    </citation>
    <scope>NUCLEOTIDE SEQUENCE [LARGE SCALE GENOMIC DNA]</scope>
    <source>
        <strain evidence="2">QH-11</strain>
    </source>
</reference>
<dbReference type="PATRIC" id="fig|1136941.3.peg.1257"/>
<keyword evidence="2" id="KW-1185">Reference proteome</keyword>
<evidence type="ECO:0000313" key="2">
    <source>
        <dbReference type="Proteomes" id="UP000063789"/>
    </source>
</evidence>
<reference evidence="1 2" key="2">
    <citation type="journal article" date="2017" name="Int. J. Syst. Evol. Microbiol.">
        <title>Gordonia phthalatica sp. nov., a di-n-butyl phthalate-degrading bacterium isolated from activated sludge.</title>
        <authorList>
            <person name="Jin D."/>
            <person name="Kong X."/>
            <person name="Jia M."/>
            <person name="Yu X."/>
            <person name="Wang X."/>
            <person name="Zhuang X."/>
            <person name="Deng Y."/>
            <person name="Bai Z."/>
        </authorList>
    </citation>
    <scope>NUCLEOTIDE SEQUENCE [LARGE SCALE GENOMIC DNA]</scope>
    <source>
        <strain evidence="1 2">QH-11</strain>
    </source>
</reference>
<dbReference type="AlphaFoldDB" id="A0A0N9MN57"/>